<name>A0A9D3NFK8_9TELE</name>
<dbReference type="GO" id="GO:0005634">
    <property type="term" value="C:nucleus"/>
    <property type="evidence" value="ECO:0007669"/>
    <property type="project" value="UniProtKB-SubCell"/>
</dbReference>
<organism evidence="15 16">
    <name type="scientific">Hemibagrus wyckioides</name>
    <dbReference type="NCBI Taxonomy" id="337641"/>
    <lineage>
        <taxon>Eukaryota</taxon>
        <taxon>Metazoa</taxon>
        <taxon>Chordata</taxon>
        <taxon>Craniata</taxon>
        <taxon>Vertebrata</taxon>
        <taxon>Euteleostomi</taxon>
        <taxon>Actinopterygii</taxon>
        <taxon>Neopterygii</taxon>
        <taxon>Teleostei</taxon>
        <taxon>Ostariophysi</taxon>
        <taxon>Siluriformes</taxon>
        <taxon>Bagridae</taxon>
        <taxon>Hemibagrus</taxon>
    </lineage>
</organism>
<dbReference type="GO" id="GO:0035861">
    <property type="term" value="C:site of double-strand break"/>
    <property type="evidence" value="ECO:0007669"/>
    <property type="project" value="TreeGrafter"/>
</dbReference>
<feature type="coiled-coil region" evidence="13">
    <location>
        <begin position="137"/>
        <end position="202"/>
    </location>
</feature>
<evidence type="ECO:0000256" key="1">
    <source>
        <dbReference type="ARBA" id="ARBA00000900"/>
    </source>
</evidence>
<protein>
    <recommendedName>
        <fullName evidence="5">RING-type E3 ubiquitin transferase</fullName>
        <ecNumber evidence="5">2.3.2.27</ecNumber>
    </recommendedName>
</protein>
<feature type="transmembrane region" description="Helical" evidence="14">
    <location>
        <begin position="512"/>
        <end position="530"/>
    </location>
</feature>
<reference evidence="15 16" key="1">
    <citation type="submission" date="2021-06" db="EMBL/GenBank/DDBJ databases">
        <title>Chromosome-level genome assembly of the red-tail catfish (Hemibagrus wyckioides).</title>
        <authorList>
            <person name="Shao F."/>
        </authorList>
    </citation>
    <scope>NUCLEOTIDE SEQUENCE [LARGE SCALE GENOMIC DNA]</scope>
    <source>
        <strain evidence="15">EC202008001</strain>
        <tissue evidence="15">Blood</tissue>
    </source>
</reference>
<dbReference type="CDD" id="cd21952">
    <property type="entry name" value="MIU2_RNF168"/>
    <property type="match status" value="1"/>
</dbReference>
<dbReference type="InterPro" id="IPR051657">
    <property type="entry name" value="RNF168/RNF169_E3_ubiq-ligase"/>
</dbReference>
<keyword evidence="11 14" id="KW-0472">Membrane</keyword>
<keyword evidence="13" id="KW-0175">Coiled coil</keyword>
<comment type="subcellular location">
    <subcellularLocation>
        <location evidence="3">Membrane</location>
        <topology evidence="3">Multi-pass membrane protein</topology>
    </subcellularLocation>
    <subcellularLocation>
        <location evidence="2">Nucleus</location>
    </subcellularLocation>
</comment>
<evidence type="ECO:0000256" key="8">
    <source>
        <dbReference type="ARBA" id="ARBA00022763"/>
    </source>
</evidence>
<dbReference type="EMBL" id="JAHKSW010000017">
    <property type="protein sequence ID" value="KAG7321796.1"/>
    <property type="molecule type" value="Genomic_DNA"/>
</dbReference>
<feature type="transmembrane region" description="Helical" evidence="14">
    <location>
        <begin position="471"/>
        <end position="492"/>
    </location>
</feature>
<evidence type="ECO:0000256" key="13">
    <source>
        <dbReference type="SAM" id="Coils"/>
    </source>
</evidence>
<evidence type="ECO:0000256" key="5">
    <source>
        <dbReference type="ARBA" id="ARBA00012483"/>
    </source>
</evidence>
<comment type="catalytic activity">
    <reaction evidence="1">
        <text>S-ubiquitinyl-[E2 ubiquitin-conjugating enzyme]-L-cysteine + [acceptor protein]-L-lysine = [E2 ubiquitin-conjugating enzyme]-L-cysteine + N(6)-ubiquitinyl-[acceptor protein]-L-lysine.</text>
        <dbReference type="EC" id="2.3.2.27"/>
    </reaction>
</comment>
<proteinExistence type="inferred from homology"/>
<keyword evidence="7 14" id="KW-0812">Transmembrane</keyword>
<dbReference type="EC" id="2.3.2.27" evidence="5"/>
<dbReference type="GO" id="GO:0006302">
    <property type="term" value="P:double-strand break repair"/>
    <property type="evidence" value="ECO:0007669"/>
    <property type="project" value="TreeGrafter"/>
</dbReference>
<dbReference type="Proteomes" id="UP000824219">
    <property type="component" value="Linkage Group LG17"/>
</dbReference>
<keyword evidence="6" id="KW-0808">Transferase</keyword>
<feature type="transmembrane region" description="Helical" evidence="14">
    <location>
        <begin position="434"/>
        <end position="459"/>
    </location>
</feature>
<evidence type="ECO:0000256" key="12">
    <source>
        <dbReference type="ARBA" id="ARBA00023242"/>
    </source>
</evidence>
<feature type="transmembrane region" description="Helical" evidence="14">
    <location>
        <begin position="580"/>
        <end position="603"/>
    </location>
</feature>
<dbReference type="GO" id="GO:0016020">
    <property type="term" value="C:membrane"/>
    <property type="evidence" value="ECO:0007669"/>
    <property type="project" value="UniProtKB-SubCell"/>
</dbReference>
<dbReference type="CDD" id="cd22265">
    <property type="entry name" value="UDM1_RNF168"/>
    <property type="match status" value="1"/>
</dbReference>
<dbReference type="PANTHER" id="PTHR23328">
    <property type="entry name" value="RING-TYPE DOMAIN-CONTAINING PROTEIN"/>
    <property type="match status" value="1"/>
</dbReference>
<keyword evidence="9" id="KW-0833">Ubl conjugation pathway</keyword>
<evidence type="ECO:0000313" key="15">
    <source>
        <dbReference type="EMBL" id="KAG7321796.1"/>
    </source>
</evidence>
<gene>
    <name evidence="15" type="ORF">KOW79_014654</name>
</gene>
<dbReference type="Pfam" id="PF05805">
    <property type="entry name" value="L6_membrane"/>
    <property type="match status" value="1"/>
</dbReference>
<accession>A0A9D3NFK8</accession>
<dbReference type="OrthoDB" id="9897613at2759"/>
<dbReference type="GO" id="GO:0061630">
    <property type="term" value="F:ubiquitin protein ligase activity"/>
    <property type="evidence" value="ECO:0007669"/>
    <property type="project" value="UniProtKB-EC"/>
</dbReference>
<keyword evidence="10 14" id="KW-1133">Transmembrane helix</keyword>
<dbReference type="InterPro" id="IPR008661">
    <property type="entry name" value="L6_membrane"/>
</dbReference>
<comment type="caution">
    <text evidence="15">The sequence shown here is derived from an EMBL/GenBank/DDBJ whole genome shotgun (WGS) entry which is preliminary data.</text>
</comment>
<evidence type="ECO:0000256" key="6">
    <source>
        <dbReference type="ARBA" id="ARBA00022679"/>
    </source>
</evidence>
<evidence type="ECO:0000313" key="16">
    <source>
        <dbReference type="Proteomes" id="UP000824219"/>
    </source>
</evidence>
<evidence type="ECO:0000256" key="9">
    <source>
        <dbReference type="ARBA" id="ARBA00022786"/>
    </source>
</evidence>
<comment type="similarity">
    <text evidence="4">Belongs to the L6 tetraspanin family.</text>
</comment>
<keyword evidence="12" id="KW-0539">Nucleus</keyword>
<sequence>MSLHKHFHFRHEFPGIFGSWACLSFLTWKQTDRERRLQRDATCFRRRPRVGAGGETEPGGLLVSHLPGDFPGAGHTAVLSYVLLNGRNKTLVNAELWRRIQDTFPTQCQRRLSGVDEEEDINMFIPKPKVSQPGELRREYEEEVNKFVEEKRALEEAERRASEEYIQRLLAEEQDRVEEERRRQEERQLEDDEKLARLLSEELNSSPVLETRRNIKVNDAAKKKKPSMGHIERYLCQVPYTPPHCETTPSSTLLDNKENILNPPTSVYPSSIDLYCLDSSSKPSTSSSDPDNCKQFFDTSNPTTVCSKRKSVDGEQPEPGVCKKPCNSPSSPIGSVLLQEVAEQEEALRSRMLQEEEDRRLALRLQKELNREIAVDRRKGSANEYLLREKISPSCSNSISPDEDNEMDKASIPHSSRQKVHCSVKMCSICSSKYLRVVMILLALVSTLANLLLLFPGLTHKYLFENHITPEAIWCTGIWASGFVVFVAIRGFPSNDTKKGCCQFRANMLCRIVYACVALVFAGICFRFNSTGLTKGPLCLHNGTEGLQWDRPLRRINLKEKSYLYEPERWASACAEPRDVVVWNIVLFSTVMAVNVLQALFCIGQILSAIHGMIFGPGKNKVVHA</sequence>
<evidence type="ECO:0000256" key="3">
    <source>
        <dbReference type="ARBA" id="ARBA00004141"/>
    </source>
</evidence>
<evidence type="ECO:0000256" key="4">
    <source>
        <dbReference type="ARBA" id="ARBA00006193"/>
    </source>
</evidence>
<evidence type="ECO:0000256" key="11">
    <source>
        <dbReference type="ARBA" id="ARBA00023136"/>
    </source>
</evidence>
<keyword evidence="16" id="KW-1185">Reference proteome</keyword>
<dbReference type="PANTHER" id="PTHR23328:SF1">
    <property type="entry name" value="E3 UBIQUITIN-PROTEIN LIGASE RNF168"/>
    <property type="match status" value="1"/>
</dbReference>
<keyword evidence="8" id="KW-0227">DNA damage</keyword>
<evidence type="ECO:0000256" key="10">
    <source>
        <dbReference type="ARBA" id="ARBA00022989"/>
    </source>
</evidence>
<dbReference type="AlphaFoldDB" id="A0A9D3NFK8"/>
<evidence type="ECO:0000256" key="14">
    <source>
        <dbReference type="SAM" id="Phobius"/>
    </source>
</evidence>
<evidence type="ECO:0000256" key="7">
    <source>
        <dbReference type="ARBA" id="ARBA00022692"/>
    </source>
</evidence>
<dbReference type="GO" id="GO:0031491">
    <property type="term" value="F:nucleosome binding"/>
    <property type="evidence" value="ECO:0007669"/>
    <property type="project" value="TreeGrafter"/>
</dbReference>
<evidence type="ECO:0000256" key="2">
    <source>
        <dbReference type="ARBA" id="ARBA00004123"/>
    </source>
</evidence>